<dbReference type="InterPro" id="IPR001810">
    <property type="entry name" value="F-box_dom"/>
</dbReference>
<gene>
    <name evidence="2" type="ORF">BAE44_0014189</name>
</gene>
<reference evidence="2 3" key="1">
    <citation type="submission" date="2016-09" db="EMBL/GenBank/DDBJ databases">
        <title>The draft genome of Dichanthelium oligosanthes: A C3 panicoid grass species.</title>
        <authorList>
            <person name="Studer A.J."/>
            <person name="Schnable J.C."/>
            <person name="Brutnell T.P."/>
        </authorList>
    </citation>
    <scope>NUCLEOTIDE SEQUENCE [LARGE SCALE GENOMIC DNA]</scope>
    <source>
        <strain evidence="3">cv. Kellogg 1175</strain>
        <tissue evidence="2">Leaf</tissue>
    </source>
</reference>
<dbReference type="OrthoDB" id="630764at2759"/>
<feature type="domain" description="F-box" evidence="1">
    <location>
        <begin position="6"/>
        <end position="47"/>
    </location>
</feature>
<dbReference type="SUPFAM" id="SSF81383">
    <property type="entry name" value="F-box domain"/>
    <property type="match status" value="1"/>
</dbReference>
<sequence length="376" mass="42974">MGMDAIPIDLLELILLFIASPVFLVRAASTCKQWRRIIAKADFLRRFRCLHRPPVAGYYYDSKRFSPSSPPVINGHYFSLDFLPGSNDYINPGVWRFMDSRGSLLLFDYYSDKDEVRHMFICEPVTKRSKKIQAVSAPYPLYYNTAFLLDGNNVQPDGISMSNFRVLCLLHYGNRMHAKVFTLGDSWRETSIESQSMNFIGLALGSMYWYAGHRKVVTFDQSSAKFSSFTLPDIENWDSHVNQHRLAVTASRDGMVRVVVGVAGGDMKVFARLPGGSCEWVLKKRIPLFTAISSLPWREAWYFQQLPISSHRTGAVLIITTRMSLLPRQTTPLMFRLDIETMAVERMPDPNMGIPYPCELPWPPIFHVTDHDDHAT</sequence>
<evidence type="ECO:0000313" key="3">
    <source>
        <dbReference type="Proteomes" id="UP000095767"/>
    </source>
</evidence>
<dbReference type="AlphaFoldDB" id="A0A1E5VI51"/>
<dbReference type="Proteomes" id="UP000095767">
    <property type="component" value="Unassembled WGS sequence"/>
</dbReference>
<name>A0A1E5VI51_9POAL</name>
<dbReference type="SMART" id="SM00256">
    <property type="entry name" value="FBOX"/>
    <property type="match status" value="1"/>
</dbReference>
<accession>A0A1E5VI51</accession>
<dbReference type="PANTHER" id="PTHR33207">
    <property type="entry name" value="F-BOX DOMAIN CONTAINING PROTEIN-RELATED"/>
    <property type="match status" value="1"/>
</dbReference>
<protein>
    <recommendedName>
        <fullName evidence="1">F-box domain-containing protein</fullName>
    </recommendedName>
</protein>
<evidence type="ECO:0000313" key="2">
    <source>
        <dbReference type="EMBL" id="OEL24792.1"/>
    </source>
</evidence>
<evidence type="ECO:0000259" key="1">
    <source>
        <dbReference type="SMART" id="SM00256"/>
    </source>
</evidence>
<organism evidence="2 3">
    <name type="scientific">Dichanthelium oligosanthes</name>
    <dbReference type="NCBI Taxonomy" id="888268"/>
    <lineage>
        <taxon>Eukaryota</taxon>
        <taxon>Viridiplantae</taxon>
        <taxon>Streptophyta</taxon>
        <taxon>Embryophyta</taxon>
        <taxon>Tracheophyta</taxon>
        <taxon>Spermatophyta</taxon>
        <taxon>Magnoliopsida</taxon>
        <taxon>Liliopsida</taxon>
        <taxon>Poales</taxon>
        <taxon>Poaceae</taxon>
        <taxon>PACMAD clade</taxon>
        <taxon>Panicoideae</taxon>
        <taxon>Panicodae</taxon>
        <taxon>Paniceae</taxon>
        <taxon>Dichantheliinae</taxon>
        <taxon>Dichanthelium</taxon>
    </lineage>
</organism>
<keyword evidence="3" id="KW-1185">Reference proteome</keyword>
<proteinExistence type="predicted"/>
<dbReference type="EMBL" id="LWDX02038902">
    <property type="protein sequence ID" value="OEL24792.1"/>
    <property type="molecule type" value="Genomic_DNA"/>
</dbReference>
<comment type="caution">
    <text evidence="2">The sequence shown here is derived from an EMBL/GenBank/DDBJ whole genome shotgun (WGS) entry which is preliminary data.</text>
</comment>
<dbReference type="InterPro" id="IPR036047">
    <property type="entry name" value="F-box-like_dom_sf"/>
</dbReference>